<gene>
    <name evidence="1" type="ORF">KCG48_01005</name>
</gene>
<reference evidence="1" key="1">
    <citation type="submission" date="2021-04" db="EMBL/GenBank/DDBJ databases">
        <title>Proteiniclasticum sedimins sp. nov., an obligate anaerobic bacterium isolated from anaerobic sludge.</title>
        <authorList>
            <person name="Liu J."/>
        </authorList>
    </citation>
    <scope>NUCLEOTIDE SEQUENCE</scope>
    <source>
        <strain evidence="1">BAD-10</strain>
    </source>
</reference>
<evidence type="ECO:0000313" key="2">
    <source>
        <dbReference type="Proteomes" id="UP000675379"/>
    </source>
</evidence>
<dbReference type="Gene3D" id="3.90.640.20">
    <property type="entry name" value="Heat-shock cognate protein, ATPase"/>
    <property type="match status" value="1"/>
</dbReference>
<proteinExistence type="predicted"/>
<keyword evidence="2" id="KW-1185">Reference proteome</keyword>
<dbReference type="EMBL" id="JAGSCS010000001">
    <property type="protein sequence ID" value="MBR0574909.1"/>
    <property type="molecule type" value="Genomic_DNA"/>
</dbReference>
<name>A0A941CNS3_9CLOT</name>
<comment type="caution">
    <text evidence="1">The sequence shown here is derived from an EMBL/GenBank/DDBJ whole genome shotgun (WGS) entry which is preliminary data.</text>
</comment>
<dbReference type="PROSITE" id="PS51257">
    <property type="entry name" value="PROKAR_LIPOPROTEIN"/>
    <property type="match status" value="1"/>
</dbReference>
<dbReference type="Proteomes" id="UP000675379">
    <property type="component" value="Unassembled WGS sequence"/>
</dbReference>
<evidence type="ECO:0000313" key="1">
    <source>
        <dbReference type="EMBL" id="MBR0574909.1"/>
    </source>
</evidence>
<dbReference type="RefSeq" id="WP_211799422.1">
    <property type="nucleotide sequence ID" value="NZ_JAGSCS010000001.1"/>
</dbReference>
<dbReference type="AlphaFoldDB" id="A0A941CNS3"/>
<dbReference type="InterPro" id="IPR037126">
    <property type="entry name" value="PdaC/RsiV-like_sf"/>
</dbReference>
<accession>A0A941CNS3</accession>
<organism evidence="1 2">
    <name type="scientific">Proteiniclasticum sediminis</name>
    <dbReference type="NCBI Taxonomy" id="2804028"/>
    <lineage>
        <taxon>Bacteria</taxon>
        <taxon>Bacillati</taxon>
        <taxon>Bacillota</taxon>
        <taxon>Clostridia</taxon>
        <taxon>Eubacteriales</taxon>
        <taxon>Clostridiaceae</taxon>
        <taxon>Proteiniclasticum</taxon>
    </lineage>
</organism>
<sequence length="492" mass="55913">MIRFSQRRIRFLGCMLLIPLMLSTTGCLSWRTSGKEKPGEILGPPCGVVQGSYPAAVSDGNFYFYYRNPLDVNIHESRQENIHNSTVEVSGLRDHTREEELNRRIRAAHEALVAMVNPPAEAKKSTSENPLNKSIEKVFDNVEFSGNGLLSISFYRTWYKEPEEVVLKEVLNLDLEKGQELTLSDLFMENFDYVTFLNDRIKAYIRESREGGRVVFPLDEAFPGITKTQKFFLQENQLILIFDQETPNFNGAAAPVEVPIPLLDIQDKLVLNTRFAEKNKDLFAFKITEYVLLAAPHIPMHSQTTSETVGKIQVELSMYYPESVPEALVKRIESYYVRNEEILAALVKEDKEGMYLKAVALNQVGKFYVFLMDEFSHVEGNSSRHKSVYGIFTLQGEEVHLPDLFLPSADYEAVFIRHIQKDMDQWSFGGAAFEKTAEELYGEGITVALYPDGIMYGTLPITLKSGEIIPLGHVIPFDEFGLENLKLFSENP</sequence>
<protein>
    <submittedName>
        <fullName evidence="1">DUF3298 domain-containing protein</fullName>
    </submittedName>
</protein>